<keyword evidence="3 6" id="KW-0812">Transmembrane</keyword>
<dbReference type="OrthoDB" id="1728340at2759"/>
<gene>
    <name evidence="9" type="ORF">COLO4_05168</name>
</gene>
<sequence length="222" mass="24962">MLLTQFGYAVVYFFTEAAFSQGLSPQIYVSYRYCLAGLLMFPFAYLFERNSRPKLTLALFLEICLLSFIGTCLTVNMYFASLKYTSPTFVASFFNTVPSWTFVIAIILRMEVVDVKNPRGIAKILGTLTSLAGVMTITLYKGPALQSLWGAPIHIKRLSVHENWVKGSILTVASCITWAFWYILQDRDQPYIKTKEQSSTDHNAETKAAVKEEAASAEKDEA</sequence>
<comment type="caution">
    <text evidence="9">The sequence shown here is derived from an EMBL/GenBank/DDBJ whole genome shotgun (WGS) entry which is preliminary data.</text>
</comment>
<comment type="similarity">
    <text evidence="2 6">Belongs to the drug/metabolite transporter (DMT) superfamily. Plant drug/metabolite exporter (P-DME) (TC 2.A.7.4) family.</text>
</comment>
<evidence type="ECO:0000259" key="8">
    <source>
        <dbReference type="Pfam" id="PF00892"/>
    </source>
</evidence>
<evidence type="ECO:0000256" key="2">
    <source>
        <dbReference type="ARBA" id="ARBA00007635"/>
    </source>
</evidence>
<feature type="transmembrane region" description="Helical" evidence="6">
    <location>
        <begin position="59"/>
        <end position="80"/>
    </location>
</feature>
<feature type="transmembrane region" description="Helical" evidence="6">
    <location>
        <begin position="86"/>
        <end position="108"/>
    </location>
</feature>
<feature type="transmembrane region" description="Helical" evidence="6">
    <location>
        <begin position="164"/>
        <end position="184"/>
    </location>
</feature>
<organism evidence="9 10">
    <name type="scientific">Corchorus olitorius</name>
    <dbReference type="NCBI Taxonomy" id="93759"/>
    <lineage>
        <taxon>Eukaryota</taxon>
        <taxon>Viridiplantae</taxon>
        <taxon>Streptophyta</taxon>
        <taxon>Embryophyta</taxon>
        <taxon>Tracheophyta</taxon>
        <taxon>Spermatophyta</taxon>
        <taxon>Magnoliopsida</taxon>
        <taxon>eudicotyledons</taxon>
        <taxon>Gunneridae</taxon>
        <taxon>Pentapetalae</taxon>
        <taxon>rosids</taxon>
        <taxon>malvids</taxon>
        <taxon>Malvales</taxon>
        <taxon>Malvaceae</taxon>
        <taxon>Grewioideae</taxon>
        <taxon>Apeibeae</taxon>
        <taxon>Corchorus</taxon>
    </lineage>
</organism>
<protein>
    <recommendedName>
        <fullName evidence="6">WAT1-related protein</fullName>
    </recommendedName>
</protein>
<reference evidence="10" key="1">
    <citation type="submission" date="2013-09" db="EMBL/GenBank/DDBJ databases">
        <title>Corchorus olitorius genome sequencing.</title>
        <authorList>
            <person name="Alam M."/>
            <person name="Haque M.S."/>
            <person name="Islam M.S."/>
            <person name="Emdad E.M."/>
            <person name="Islam M.M."/>
            <person name="Ahmed B."/>
            <person name="Halim A."/>
            <person name="Hossen Q.M.M."/>
            <person name="Hossain M.Z."/>
            <person name="Ahmed R."/>
            <person name="Khan M.M."/>
            <person name="Islam R."/>
            <person name="Rashid M.M."/>
            <person name="Khan S.A."/>
            <person name="Rahman M.S."/>
            <person name="Alam M."/>
            <person name="Yahiya A.S."/>
            <person name="Khan M.S."/>
            <person name="Azam M.S."/>
            <person name="Haque T."/>
            <person name="Lashkar M.Z.H."/>
            <person name="Akhand A.I."/>
            <person name="Morshed G."/>
            <person name="Roy S."/>
            <person name="Uddin K.S."/>
            <person name="Rabeya T."/>
            <person name="Hossain A.S."/>
            <person name="Chowdhury A."/>
            <person name="Snigdha A.R."/>
            <person name="Mortoza M.S."/>
            <person name="Matin S.A."/>
            <person name="Hoque S.M.E."/>
            <person name="Islam M.K."/>
            <person name="Roy D.K."/>
            <person name="Haider R."/>
            <person name="Moosa M.M."/>
            <person name="Elias S.M."/>
            <person name="Hasan A.M."/>
            <person name="Jahan S."/>
            <person name="Shafiuddin M."/>
            <person name="Mahmood N."/>
            <person name="Shommy N.S."/>
        </authorList>
    </citation>
    <scope>NUCLEOTIDE SEQUENCE [LARGE SCALE GENOMIC DNA]</scope>
    <source>
        <strain evidence="10">cv. O-4</strain>
    </source>
</reference>
<dbReference type="PANTHER" id="PTHR31218">
    <property type="entry name" value="WAT1-RELATED PROTEIN"/>
    <property type="match status" value="1"/>
</dbReference>
<accession>A0A1R3KRM3</accession>
<evidence type="ECO:0000256" key="6">
    <source>
        <dbReference type="RuleBase" id="RU363077"/>
    </source>
</evidence>
<dbReference type="InterPro" id="IPR030184">
    <property type="entry name" value="WAT1-related"/>
</dbReference>
<keyword evidence="10" id="KW-1185">Reference proteome</keyword>
<feature type="region of interest" description="Disordered" evidence="7">
    <location>
        <begin position="194"/>
        <end position="222"/>
    </location>
</feature>
<keyword evidence="5 6" id="KW-0472">Membrane</keyword>
<evidence type="ECO:0000256" key="1">
    <source>
        <dbReference type="ARBA" id="ARBA00004141"/>
    </source>
</evidence>
<dbReference type="SUPFAM" id="SSF103481">
    <property type="entry name" value="Multidrug resistance efflux transporter EmrE"/>
    <property type="match status" value="1"/>
</dbReference>
<dbReference type="GO" id="GO:0016020">
    <property type="term" value="C:membrane"/>
    <property type="evidence" value="ECO:0007669"/>
    <property type="project" value="UniProtKB-SubCell"/>
</dbReference>
<dbReference type="STRING" id="93759.A0A1R3KRM3"/>
<dbReference type="InterPro" id="IPR000620">
    <property type="entry name" value="EamA_dom"/>
</dbReference>
<dbReference type="GO" id="GO:0022857">
    <property type="term" value="F:transmembrane transporter activity"/>
    <property type="evidence" value="ECO:0007669"/>
    <property type="project" value="InterPro"/>
</dbReference>
<feature type="transmembrane region" description="Helical" evidence="6">
    <location>
        <begin position="27"/>
        <end position="47"/>
    </location>
</feature>
<feature type="transmembrane region" description="Helical" evidence="6">
    <location>
        <begin position="120"/>
        <end position="140"/>
    </location>
</feature>
<dbReference type="InterPro" id="IPR037185">
    <property type="entry name" value="EmrE-like"/>
</dbReference>
<dbReference type="AlphaFoldDB" id="A0A1R3KRM3"/>
<evidence type="ECO:0000313" key="9">
    <source>
        <dbReference type="EMBL" id="OMP09743.1"/>
    </source>
</evidence>
<feature type="domain" description="EamA" evidence="8">
    <location>
        <begin position="2"/>
        <end position="137"/>
    </location>
</feature>
<evidence type="ECO:0000256" key="3">
    <source>
        <dbReference type="ARBA" id="ARBA00022692"/>
    </source>
</evidence>
<dbReference type="Proteomes" id="UP000187203">
    <property type="component" value="Unassembled WGS sequence"/>
</dbReference>
<dbReference type="EMBL" id="AWUE01012254">
    <property type="protein sequence ID" value="OMP09743.1"/>
    <property type="molecule type" value="Genomic_DNA"/>
</dbReference>
<evidence type="ECO:0000256" key="7">
    <source>
        <dbReference type="SAM" id="MobiDB-lite"/>
    </source>
</evidence>
<dbReference type="Pfam" id="PF00892">
    <property type="entry name" value="EamA"/>
    <property type="match status" value="1"/>
</dbReference>
<keyword evidence="4 6" id="KW-1133">Transmembrane helix</keyword>
<comment type="subcellular location">
    <subcellularLocation>
        <location evidence="1 6">Membrane</location>
        <topology evidence="1 6">Multi-pass membrane protein</topology>
    </subcellularLocation>
</comment>
<evidence type="ECO:0000256" key="4">
    <source>
        <dbReference type="ARBA" id="ARBA00022989"/>
    </source>
</evidence>
<name>A0A1R3KRM3_9ROSI</name>
<proteinExistence type="inferred from homology"/>
<evidence type="ECO:0000313" key="10">
    <source>
        <dbReference type="Proteomes" id="UP000187203"/>
    </source>
</evidence>
<evidence type="ECO:0000256" key="5">
    <source>
        <dbReference type="ARBA" id="ARBA00023136"/>
    </source>
</evidence>